<dbReference type="AlphaFoldDB" id="A0A146K0B3"/>
<dbReference type="InterPro" id="IPR016024">
    <property type="entry name" value="ARM-type_fold"/>
</dbReference>
<organism evidence="2">
    <name type="scientific">Trepomonas sp. PC1</name>
    <dbReference type="NCBI Taxonomy" id="1076344"/>
    <lineage>
        <taxon>Eukaryota</taxon>
        <taxon>Metamonada</taxon>
        <taxon>Diplomonadida</taxon>
        <taxon>Hexamitidae</taxon>
        <taxon>Hexamitinae</taxon>
        <taxon>Trepomonas</taxon>
    </lineage>
</organism>
<proteinExistence type="predicted"/>
<dbReference type="Gene3D" id="1.25.10.10">
    <property type="entry name" value="Leucine-rich Repeat Variant"/>
    <property type="match status" value="1"/>
</dbReference>
<accession>A0A146K0B3</accession>
<dbReference type="InterPro" id="IPR011989">
    <property type="entry name" value="ARM-like"/>
</dbReference>
<dbReference type="SUPFAM" id="SSF48371">
    <property type="entry name" value="ARM repeat"/>
    <property type="match status" value="1"/>
</dbReference>
<dbReference type="EMBL" id="GDID01006226">
    <property type="protein sequence ID" value="JAP90380.1"/>
    <property type="molecule type" value="Transcribed_RNA"/>
</dbReference>
<feature type="non-terminal residue" evidence="2">
    <location>
        <position position="1"/>
    </location>
</feature>
<sequence length="961" mass="111666">FQLILLLHIISSHLLNQQMETLENLAYFEEVVQVLINPQSVEDLSKAEADFLELQKQPNLCAELTVHTMECSEELFQPMCVMLLKDIEKRGSHSFVMRSSSFHDIANRILKLQQTKNNEILAKILGNLLIALVYDKSFDMMPAIQYLLHSDQIVRFLSLSHLCQLKYEQLCTLFQLNMVEYLISFIELCPNYITMCLKFIMLDQTPLFDADDILSMLIDALQQLFQCNPSEACRMCDELTSISQFTALKQIHIQKVFDILAEQKESKQVLRVLTLIYSAVENSNELDFQESMKWVMFLTQYTKDDRDLVEWNQDVNNRNKSQVNYIALKAIFAFFVALGQDFAWECVNQCEDEYFKIQILEEFVQCFIEQFDEEAVTQILTLIGQLFDDNHYVQYHIMSSLTALAENDDVGDIIIESEIYDSLISKLAEITQHTCSKVQIQAGYALINLLVQCPAEKLEQNDQVLLELSQQLIQMNNLEIKQSGIAILGILIANIKLLHIEPVLTQLLPDLQSTFLEVQNLLQNDISLGQVEFYTRVIESYALAIEKLPHAVDTNQIISYAINLFLCSVEKRQETFCEQILYLIVKMSNICDFSDDILKIFEILSTSESIKLPLMSESLFEHDKQLQTIKQSIFCCASQIIKNQKMQLAQHQQLIWHLFQNSTATTHSAIYHRWKALLCCYFLAKDEEFLTEYFSTIFEVFSVQSQSFYSFGELYENIVQDFAVVAKMWIADGIFSYELFERLTETLNTIVKDVSAQNQIFKYKNENPQFQRVYNNVTLVIGSIFDLITKQTQFSQYLLDQQVELCQDFRFHATFVFDVLAAFCESQQIEKASQQIDFLVEIQHNAAEAAVASFVNSFAMGTKHKNERVLQFKELLAQMDFEGSSRVMQQNNFVLQMAKMNILIVETQQISLLQRIVVNTEEQAEYAGLLLLRFYPELFHVVKKQLREEWQYSEEFDYFLK</sequence>
<keyword evidence="1" id="KW-0732">Signal</keyword>
<reference evidence="2" key="1">
    <citation type="submission" date="2015-07" db="EMBL/GenBank/DDBJ databases">
        <title>Adaptation to a free-living lifestyle via gene acquisitions in the diplomonad Trepomonas sp. PC1.</title>
        <authorList>
            <person name="Xu F."/>
            <person name="Jerlstrom-Hultqvist J."/>
            <person name="Kolisko M."/>
            <person name="Simpson A.G.B."/>
            <person name="Roger A.J."/>
            <person name="Svard S.G."/>
            <person name="Andersson J.O."/>
        </authorList>
    </citation>
    <scope>NUCLEOTIDE SEQUENCE</scope>
    <source>
        <strain evidence="2">PC1</strain>
    </source>
</reference>
<feature type="chain" id="PRO_5007526525" description="Importin beta-3 subunit" evidence="1">
    <location>
        <begin position="22"/>
        <end position="961"/>
    </location>
</feature>
<name>A0A146K0B3_9EUKA</name>
<gene>
    <name evidence="2" type="ORF">TPC1_30125</name>
</gene>
<protein>
    <recommendedName>
        <fullName evidence="3">Importin beta-3 subunit</fullName>
    </recommendedName>
</protein>
<evidence type="ECO:0000256" key="1">
    <source>
        <dbReference type="SAM" id="SignalP"/>
    </source>
</evidence>
<feature type="signal peptide" evidence="1">
    <location>
        <begin position="1"/>
        <end position="21"/>
    </location>
</feature>
<evidence type="ECO:0008006" key="3">
    <source>
        <dbReference type="Google" id="ProtNLM"/>
    </source>
</evidence>
<evidence type="ECO:0000313" key="2">
    <source>
        <dbReference type="EMBL" id="JAP90380.1"/>
    </source>
</evidence>
<feature type="non-terminal residue" evidence="2">
    <location>
        <position position="961"/>
    </location>
</feature>